<proteinExistence type="predicted"/>
<evidence type="ECO:0000313" key="1">
    <source>
        <dbReference type="EMBL" id="KAK3319821.1"/>
    </source>
</evidence>
<gene>
    <name evidence="1" type="ORF">B0T19DRAFT_272332</name>
</gene>
<comment type="caution">
    <text evidence="1">The sequence shown here is derived from an EMBL/GenBank/DDBJ whole genome shotgun (WGS) entry which is preliminary data.</text>
</comment>
<name>A0AAE0I8U5_9PEZI</name>
<accession>A0AAE0I8U5</accession>
<dbReference type="EMBL" id="JAUEPO010000006">
    <property type="protein sequence ID" value="KAK3319821.1"/>
    <property type="molecule type" value="Genomic_DNA"/>
</dbReference>
<reference evidence="1" key="1">
    <citation type="journal article" date="2023" name="Mol. Phylogenet. Evol.">
        <title>Genome-scale phylogeny and comparative genomics of the fungal order Sordariales.</title>
        <authorList>
            <person name="Hensen N."/>
            <person name="Bonometti L."/>
            <person name="Westerberg I."/>
            <person name="Brannstrom I.O."/>
            <person name="Guillou S."/>
            <person name="Cros-Aarteil S."/>
            <person name="Calhoun S."/>
            <person name="Haridas S."/>
            <person name="Kuo A."/>
            <person name="Mondo S."/>
            <person name="Pangilinan J."/>
            <person name="Riley R."/>
            <person name="LaButti K."/>
            <person name="Andreopoulos B."/>
            <person name="Lipzen A."/>
            <person name="Chen C."/>
            <person name="Yan M."/>
            <person name="Daum C."/>
            <person name="Ng V."/>
            <person name="Clum A."/>
            <person name="Steindorff A."/>
            <person name="Ohm R.A."/>
            <person name="Martin F."/>
            <person name="Silar P."/>
            <person name="Natvig D.O."/>
            <person name="Lalanne C."/>
            <person name="Gautier V."/>
            <person name="Ament-Velasquez S.L."/>
            <person name="Kruys A."/>
            <person name="Hutchinson M.I."/>
            <person name="Powell A.J."/>
            <person name="Barry K."/>
            <person name="Miller A.N."/>
            <person name="Grigoriev I.V."/>
            <person name="Debuchy R."/>
            <person name="Gladieux P."/>
            <person name="Hiltunen Thoren M."/>
            <person name="Johannesson H."/>
        </authorList>
    </citation>
    <scope>NUCLEOTIDE SEQUENCE</scope>
    <source>
        <strain evidence="1">SMH4131-1</strain>
    </source>
</reference>
<keyword evidence="2" id="KW-1185">Reference proteome</keyword>
<reference evidence="1" key="2">
    <citation type="submission" date="2023-06" db="EMBL/GenBank/DDBJ databases">
        <authorList>
            <consortium name="Lawrence Berkeley National Laboratory"/>
            <person name="Haridas S."/>
            <person name="Hensen N."/>
            <person name="Bonometti L."/>
            <person name="Westerberg I."/>
            <person name="Brannstrom I.O."/>
            <person name="Guillou S."/>
            <person name="Cros-Aarteil S."/>
            <person name="Calhoun S."/>
            <person name="Kuo A."/>
            <person name="Mondo S."/>
            <person name="Pangilinan J."/>
            <person name="Riley R."/>
            <person name="Labutti K."/>
            <person name="Andreopoulos B."/>
            <person name="Lipzen A."/>
            <person name="Chen C."/>
            <person name="Yanf M."/>
            <person name="Daum C."/>
            <person name="Ng V."/>
            <person name="Clum A."/>
            <person name="Steindorff A."/>
            <person name="Ohm R."/>
            <person name="Martin F."/>
            <person name="Silar P."/>
            <person name="Natvig D."/>
            <person name="Lalanne C."/>
            <person name="Gautier V."/>
            <person name="Ament-Velasquez S.L."/>
            <person name="Kruys A."/>
            <person name="Hutchinson M.I."/>
            <person name="Powell A.J."/>
            <person name="Barry K."/>
            <person name="Miller A.N."/>
            <person name="Grigoriev I.V."/>
            <person name="Debuchy R."/>
            <person name="Gladieux P."/>
            <person name="Thoren M.H."/>
            <person name="Johannesson H."/>
        </authorList>
    </citation>
    <scope>NUCLEOTIDE SEQUENCE</scope>
    <source>
        <strain evidence="1">SMH4131-1</strain>
    </source>
</reference>
<dbReference type="AlphaFoldDB" id="A0AAE0I8U5"/>
<organism evidence="1 2">
    <name type="scientific">Cercophora scortea</name>
    <dbReference type="NCBI Taxonomy" id="314031"/>
    <lineage>
        <taxon>Eukaryota</taxon>
        <taxon>Fungi</taxon>
        <taxon>Dikarya</taxon>
        <taxon>Ascomycota</taxon>
        <taxon>Pezizomycotina</taxon>
        <taxon>Sordariomycetes</taxon>
        <taxon>Sordariomycetidae</taxon>
        <taxon>Sordariales</taxon>
        <taxon>Lasiosphaeriaceae</taxon>
        <taxon>Cercophora</taxon>
    </lineage>
</organism>
<sequence>MCIYTAHVRVCGICRNEETVLISERLCRSAQASGLFGSCIEGTLNQRDQTLTQCWQCKDRVVVVAMAQASKRTPGRRRRDSGAMRW</sequence>
<dbReference type="Proteomes" id="UP001286456">
    <property type="component" value="Unassembled WGS sequence"/>
</dbReference>
<evidence type="ECO:0000313" key="2">
    <source>
        <dbReference type="Proteomes" id="UP001286456"/>
    </source>
</evidence>
<protein>
    <submittedName>
        <fullName evidence="1">Uncharacterized protein</fullName>
    </submittedName>
</protein>